<dbReference type="GO" id="GO:0002181">
    <property type="term" value="P:cytoplasmic translation"/>
    <property type="evidence" value="ECO:0007669"/>
    <property type="project" value="TreeGrafter"/>
</dbReference>
<organism evidence="4 5">
    <name type="scientific">Streblomastix strix</name>
    <dbReference type="NCBI Taxonomy" id="222440"/>
    <lineage>
        <taxon>Eukaryota</taxon>
        <taxon>Metamonada</taxon>
        <taxon>Preaxostyla</taxon>
        <taxon>Oxymonadida</taxon>
        <taxon>Streblomastigidae</taxon>
        <taxon>Streblomastix</taxon>
    </lineage>
</organism>
<dbReference type="GO" id="GO:0003735">
    <property type="term" value="F:structural constituent of ribosome"/>
    <property type="evidence" value="ECO:0007669"/>
    <property type="project" value="InterPro"/>
</dbReference>
<keyword evidence="3" id="KW-0687">Ribonucleoprotein</keyword>
<dbReference type="PANTHER" id="PTHR10956">
    <property type="entry name" value="60S RIBOSOMAL PROTEIN L31"/>
    <property type="match status" value="1"/>
</dbReference>
<dbReference type="CDD" id="cd00463">
    <property type="entry name" value="Ribosomal_L31e"/>
    <property type="match status" value="1"/>
</dbReference>
<gene>
    <name evidence="4" type="ORF">EZS28_015316</name>
</gene>
<dbReference type="InterPro" id="IPR000054">
    <property type="entry name" value="Ribosomal_eL31"/>
</dbReference>
<proteinExistence type="inferred from homology"/>
<comment type="caution">
    <text evidence="4">The sequence shown here is derived from an EMBL/GenBank/DDBJ whole genome shotgun (WGS) entry which is preliminary data.</text>
</comment>
<dbReference type="AlphaFoldDB" id="A0A5J4W2L7"/>
<dbReference type="SUPFAM" id="SSF54575">
    <property type="entry name" value="Ribosomal protein L31e"/>
    <property type="match status" value="1"/>
</dbReference>
<evidence type="ECO:0000256" key="2">
    <source>
        <dbReference type="ARBA" id="ARBA00022980"/>
    </source>
</evidence>
<dbReference type="GO" id="GO:0022625">
    <property type="term" value="C:cytosolic large ribosomal subunit"/>
    <property type="evidence" value="ECO:0007669"/>
    <property type="project" value="TreeGrafter"/>
</dbReference>
<dbReference type="SMART" id="SM01380">
    <property type="entry name" value="Ribosomal_L31e"/>
    <property type="match status" value="1"/>
</dbReference>
<evidence type="ECO:0000256" key="1">
    <source>
        <dbReference type="ARBA" id="ARBA00010808"/>
    </source>
</evidence>
<dbReference type="Gene3D" id="3.10.440.10">
    <property type="match status" value="1"/>
</dbReference>
<name>A0A5J4W2L7_9EUKA</name>
<comment type="similarity">
    <text evidence="1">Belongs to the eukaryotic ribosomal protein eL31 family.</text>
</comment>
<dbReference type="PANTHER" id="PTHR10956:SF0">
    <property type="entry name" value="60S RIBOSOMAL PROTEIN L31"/>
    <property type="match status" value="1"/>
</dbReference>
<protein>
    <submittedName>
        <fullName evidence="4">Putative 60S ribosomal protein L31</fullName>
    </submittedName>
</protein>
<dbReference type="FunFam" id="3.10.440.10:FF:000001">
    <property type="entry name" value="60S ribosomal protein L31"/>
    <property type="match status" value="1"/>
</dbReference>
<sequence>MVKGTAQPKKKIQRRDKGPKAIELTIHLHKALHDTQFKKRANRAIKTIRGRAKKLLRTRDVRIDPQVNGYVWKNGIRNVPNRIRVRFERKINDKEDAKDKYFVEVKFLDVKSFHNLKSKRAEVSSK</sequence>
<dbReference type="EMBL" id="SNRW01003696">
    <property type="protein sequence ID" value="KAA6389161.1"/>
    <property type="molecule type" value="Genomic_DNA"/>
</dbReference>
<evidence type="ECO:0000313" key="5">
    <source>
        <dbReference type="Proteomes" id="UP000324800"/>
    </source>
</evidence>
<reference evidence="4 5" key="1">
    <citation type="submission" date="2019-03" db="EMBL/GenBank/DDBJ databases">
        <title>Single cell metagenomics reveals metabolic interactions within the superorganism composed of flagellate Streblomastix strix and complex community of Bacteroidetes bacteria on its surface.</title>
        <authorList>
            <person name="Treitli S.C."/>
            <person name="Kolisko M."/>
            <person name="Husnik F."/>
            <person name="Keeling P."/>
            <person name="Hampl V."/>
        </authorList>
    </citation>
    <scope>NUCLEOTIDE SEQUENCE [LARGE SCALE GENOMIC DNA]</scope>
    <source>
        <strain evidence="4">ST1C</strain>
    </source>
</reference>
<dbReference type="Proteomes" id="UP000324800">
    <property type="component" value="Unassembled WGS sequence"/>
</dbReference>
<accession>A0A5J4W2L7</accession>
<evidence type="ECO:0000256" key="3">
    <source>
        <dbReference type="ARBA" id="ARBA00023274"/>
    </source>
</evidence>
<dbReference type="InterPro" id="IPR023621">
    <property type="entry name" value="Ribosomal_eL31_dom_sf"/>
</dbReference>
<evidence type="ECO:0000313" key="4">
    <source>
        <dbReference type="EMBL" id="KAA6389161.1"/>
    </source>
</evidence>
<dbReference type="OrthoDB" id="9739313at2759"/>
<keyword evidence="2 4" id="KW-0689">Ribosomal protein</keyword>
<dbReference type="Pfam" id="PF01198">
    <property type="entry name" value="Ribosomal_L31e"/>
    <property type="match status" value="1"/>
</dbReference>